<keyword evidence="3" id="KW-1185">Reference proteome</keyword>
<feature type="domain" description="PilZ" evidence="1">
    <location>
        <begin position="104"/>
        <end position="208"/>
    </location>
</feature>
<proteinExistence type="predicted"/>
<dbReference type="Proteomes" id="UP000000602">
    <property type="component" value="Chromosome"/>
</dbReference>
<name>Q6AKB4_DESPS</name>
<evidence type="ECO:0000313" key="3">
    <source>
        <dbReference type="Proteomes" id="UP000000602"/>
    </source>
</evidence>
<dbReference type="EMBL" id="CR522870">
    <property type="protein sequence ID" value="CAG37211.1"/>
    <property type="molecule type" value="Genomic_DNA"/>
</dbReference>
<sequence length="225" mass="25189">MPQQELEKKLSTIDEAQPCVVAIHDSEGNAIRYDCTFAQREAHNFALVLPFGVSLNMHNIKKTCSFCTPPTPGQATVSCKAQINEKIADTIELTALEDIDPATLRQFFRVNLRVPVTVSYCPDTSNEETHWFQAGDSIDISRTGILCILPQEAANLKELQVDLALTDPKTNTNCTGHIIRIKRLTKSRWLTAIHFDQINPAAADNITANCLQEQRRQIRDNIQTT</sequence>
<dbReference type="Gene3D" id="2.40.10.220">
    <property type="entry name" value="predicted glycosyltransferase like domains"/>
    <property type="match status" value="1"/>
</dbReference>
<dbReference type="AlphaFoldDB" id="Q6AKB4"/>
<accession>Q6AKB4</accession>
<organism evidence="2 3">
    <name type="scientific">Desulfotalea psychrophila (strain LSv54 / DSM 12343)</name>
    <dbReference type="NCBI Taxonomy" id="177439"/>
    <lineage>
        <taxon>Bacteria</taxon>
        <taxon>Pseudomonadati</taxon>
        <taxon>Thermodesulfobacteriota</taxon>
        <taxon>Desulfobulbia</taxon>
        <taxon>Desulfobulbales</taxon>
        <taxon>Desulfocapsaceae</taxon>
        <taxon>Desulfotalea</taxon>
    </lineage>
</organism>
<dbReference type="eggNOG" id="COG5581">
    <property type="taxonomic scope" value="Bacteria"/>
</dbReference>
<dbReference type="Pfam" id="PF07238">
    <property type="entry name" value="PilZ"/>
    <property type="match status" value="1"/>
</dbReference>
<dbReference type="InterPro" id="IPR009875">
    <property type="entry name" value="PilZ_domain"/>
</dbReference>
<dbReference type="RefSeq" id="WP_011189723.1">
    <property type="nucleotide sequence ID" value="NC_006138.1"/>
</dbReference>
<gene>
    <name evidence="2" type="ordered locus">DP2482</name>
</gene>
<dbReference type="GO" id="GO:0035438">
    <property type="term" value="F:cyclic-di-GMP binding"/>
    <property type="evidence" value="ECO:0007669"/>
    <property type="project" value="InterPro"/>
</dbReference>
<evidence type="ECO:0000313" key="2">
    <source>
        <dbReference type="EMBL" id="CAG37211.1"/>
    </source>
</evidence>
<dbReference type="OrthoDB" id="5431167at2"/>
<dbReference type="HOGENOM" id="CLU_105346_0_0_7"/>
<dbReference type="KEGG" id="dps:DP2482"/>
<dbReference type="STRING" id="177439.DP2482"/>
<reference evidence="3" key="1">
    <citation type="journal article" date="2004" name="Environ. Microbiol.">
        <title>The genome of Desulfotalea psychrophila, a sulfate-reducing bacterium from permanently cold Arctic sediments.</title>
        <authorList>
            <person name="Rabus R."/>
            <person name="Ruepp A."/>
            <person name="Frickey T."/>
            <person name="Rattei T."/>
            <person name="Fartmann B."/>
            <person name="Stark M."/>
            <person name="Bauer M."/>
            <person name="Zibat A."/>
            <person name="Lombardot T."/>
            <person name="Becker I."/>
            <person name="Amann J."/>
            <person name="Gellner K."/>
            <person name="Teeling H."/>
            <person name="Leuschner W.D."/>
            <person name="Gloeckner F.-O."/>
            <person name="Lupas A.N."/>
            <person name="Amann R."/>
            <person name="Klenk H.-P."/>
        </authorList>
    </citation>
    <scope>NUCLEOTIDE SEQUENCE [LARGE SCALE GENOMIC DNA]</scope>
    <source>
        <strain evidence="3">DSM 12343 / LSv54</strain>
    </source>
</reference>
<evidence type="ECO:0000259" key="1">
    <source>
        <dbReference type="Pfam" id="PF07238"/>
    </source>
</evidence>
<protein>
    <recommendedName>
        <fullName evidence="1">PilZ domain-containing protein</fullName>
    </recommendedName>
</protein>